<proteinExistence type="predicted"/>
<dbReference type="OrthoDB" id="7284342at2"/>
<name>A0A8G2FHC8_ACIRU</name>
<sequence length="196" mass="20885">MTDRRFDGKGGWTTLQETLVTRPAHHLVRLAPILLATLTVSACTGSKAPELYCPQVAVLQQASRVILANGNGNDIAAQTLDARITGVAGACHEAGKDMETVTFRIGFAATNGPASRLAEQTLPYFIAIVQGDDIISKRVFPVSFDFKNGADQAIASTTPITLKFPRAPRSAHQQVLVGFQMNQAELDRSGEPAAAP</sequence>
<protein>
    <submittedName>
        <fullName evidence="1">Uncharacterized protein</fullName>
    </submittedName>
</protein>
<keyword evidence="2" id="KW-1185">Reference proteome</keyword>
<dbReference type="Proteomes" id="UP000186308">
    <property type="component" value="Unassembled WGS sequence"/>
</dbReference>
<reference evidence="1 2" key="1">
    <citation type="submission" date="2017-01" db="EMBL/GenBank/DDBJ databases">
        <authorList>
            <person name="Varghese N."/>
            <person name="Submissions S."/>
        </authorList>
    </citation>
    <scope>NUCLEOTIDE SEQUENCE [LARGE SCALE GENOMIC DNA]</scope>
    <source>
        <strain evidence="1 2">ATCC 35905</strain>
    </source>
</reference>
<evidence type="ECO:0000313" key="1">
    <source>
        <dbReference type="EMBL" id="SIR16345.1"/>
    </source>
</evidence>
<dbReference type="AlphaFoldDB" id="A0A8G2FHC8"/>
<dbReference type="EMBL" id="FTNE01000017">
    <property type="protein sequence ID" value="SIR16345.1"/>
    <property type="molecule type" value="Genomic_DNA"/>
</dbReference>
<organism evidence="1 2">
    <name type="scientific">Acidiphilium rubrum</name>
    <dbReference type="NCBI Taxonomy" id="526"/>
    <lineage>
        <taxon>Bacteria</taxon>
        <taxon>Pseudomonadati</taxon>
        <taxon>Pseudomonadota</taxon>
        <taxon>Alphaproteobacteria</taxon>
        <taxon>Acetobacterales</taxon>
        <taxon>Acidocellaceae</taxon>
        <taxon>Acidiphilium</taxon>
    </lineage>
</organism>
<evidence type="ECO:0000313" key="2">
    <source>
        <dbReference type="Proteomes" id="UP000186308"/>
    </source>
</evidence>
<gene>
    <name evidence="1" type="ORF">SAMN05421828_11750</name>
</gene>
<accession>A0A8G2FHC8</accession>
<comment type="caution">
    <text evidence="1">The sequence shown here is derived from an EMBL/GenBank/DDBJ whole genome shotgun (WGS) entry which is preliminary data.</text>
</comment>